<keyword evidence="2" id="KW-1133">Transmembrane helix</keyword>
<name>A0ABS2AMA6_9ACTN</name>
<protein>
    <submittedName>
        <fullName evidence="3">Uncharacterized protein</fullName>
    </submittedName>
</protein>
<reference evidence="3 4" key="1">
    <citation type="submission" date="2021-01" db="EMBL/GenBank/DDBJ databases">
        <title>Actinoplanes sp. nov. LDG1-06 isolated from lichen.</title>
        <authorList>
            <person name="Saeng-In P."/>
            <person name="Phongsopitanun W."/>
            <person name="Kanchanasin P."/>
            <person name="Yuki M."/>
            <person name="Kudo T."/>
            <person name="Ohkuma M."/>
            <person name="Tanasupawat S."/>
        </authorList>
    </citation>
    <scope>NUCLEOTIDE SEQUENCE [LARGE SCALE GENOMIC DNA]</scope>
    <source>
        <strain evidence="3 4">LDG1-06</strain>
    </source>
</reference>
<sequence>MEPETMTDEVDQRKAVEDDDISRQETRREFVHGPWFPLVCVLLVVTVVVVSMLVAGSASGVPGALAALATVIGAVGGLIAATRSRRR</sequence>
<dbReference type="RefSeq" id="WP_203380919.1">
    <property type="nucleotide sequence ID" value="NZ_JAENHP010000017.1"/>
</dbReference>
<feature type="transmembrane region" description="Helical" evidence="2">
    <location>
        <begin position="61"/>
        <end position="81"/>
    </location>
</feature>
<dbReference type="Proteomes" id="UP000632138">
    <property type="component" value="Unassembled WGS sequence"/>
</dbReference>
<evidence type="ECO:0000256" key="1">
    <source>
        <dbReference type="SAM" id="MobiDB-lite"/>
    </source>
</evidence>
<keyword evidence="2" id="KW-0812">Transmembrane</keyword>
<comment type="caution">
    <text evidence="3">The sequence shown here is derived from an EMBL/GenBank/DDBJ whole genome shotgun (WGS) entry which is preliminary data.</text>
</comment>
<accession>A0ABS2AMA6</accession>
<feature type="compositionally biased region" description="Basic and acidic residues" evidence="1">
    <location>
        <begin position="10"/>
        <end position="23"/>
    </location>
</feature>
<dbReference type="EMBL" id="JAENHP010000017">
    <property type="protein sequence ID" value="MBM2620930.1"/>
    <property type="molecule type" value="Genomic_DNA"/>
</dbReference>
<gene>
    <name evidence="3" type="ORF">JIG36_36065</name>
</gene>
<feature type="transmembrane region" description="Helical" evidence="2">
    <location>
        <begin position="35"/>
        <end position="55"/>
    </location>
</feature>
<proteinExistence type="predicted"/>
<keyword evidence="2" id="KW-0472">Membrane</keyword>
<feature type="region of interest" description="Disordered" evidence="1">
    <location>
        <begin position="1"/>
        <end position="23"/>
    </location>
</feature>
<evidence type="ECO:0000313" key="4">
    <source>
        <dbReference type="Proteomes" id="UP000632138"/>
    </source>
</evidence>
<evidence type="ECO:0000256" key="2">
    <source>
        <dbReference type="SAM" id="Phobius"/>
    </source>
</evidence>
<organism evidence="3 4">
    <name type="scientific">Paractinoplanes ovalisporus</name>
    <dbReference type="NCBI Taxonomy" id="2810368"/>
    <lineage>
        <taxon>Bacteria</taxon>
        <taxon>Bacillati</taxon>
        <taxon>Actinomycetota</taxon>
        <taxon>Actinomycetes</taxon>
        <taxon>Micromonosporales</taxon>
        <taxon>Micromonosporaceae</taxon>
        <taxon>Paractinoplanes</taxon>
    </lineage>
</organism>
<evidence type="ECO:0000313" key="3">
    <source>
        <dbReference type="EMBL" id="MBM2620930.1"/>
    </source>
</evidence>
<keyword evidence="4" id="KW-1185">Reference proteome</keyword>